<evidence type="ECO:0000313" key="1">
    <source>
        <dbReference type="EMBL" id="NLV11950.1"/>
    </source>
</evidence>
<dbReference type="RefSeq" id="WP_170095659.1">
    <property type="nucleotide sequence ID" value="NZ_WOWA01000002.1"/>
</dbReference>
<accession>A0A847UJW9</accession>
<name>A0A847UJW9_HALAR</name>
<evidence type="ECO:0008006" key="3">
    <source>
        <dbReference type="Google" id="ProtNLM"/>
    </source>
</evidence>
<dbReference type="AlphaFoldDB" id="A0A847UJW9"/>
<dbReference type="EMBL" id="WOWA01000002">
    <property type="protein sequence ID" value="NLV11950.1"/>
    <property type="molecule type" value="Genomic_DNA"/>
</dbReference>
<gene>
    <name evidence="1" type="ORF">GOC77_01420</name>
</gene>
<reference evidence="1" key="1">
    <citation type="submission" date="2019-12" db="EMBL/GenBank/DDBJ databases">
        <title>Whole genome sequencing of Haloarcula argentinensis strain pws5.</title>
        <authorList>
            <person name="Verma D.K."/>
            <person name="Gopal K."/>
            <person name="Prasad E.S."/>
        </authorList>
    </citation>
    <scope>NUCLEOTIDE SEQUENCE</scope>
    <source>
        <strain evidence="1">Pws5</strain>
    </source>
</reference>
<sequence length="51" mass="5629">MAKGDIVDELMETANCLLHDLVIVMMDAEFDSGAAKNSAERHGTHHFNKKS</sequence>
<proteinExistence type="predicted"/>
<dbReference type="Proteomes" id="UP000641625">
    <property type="component" value="Unassembled WGS sequence"/>
</dbReference>
<organism evidence="1 2">
    <name type="scientific">Haloarcula argentinensis</name>
    <dbReference type="NCBI Taxonomy" id="43776"/>
    <lineage>
        <taxon>Archaea</taxon>
        <taxon>Methanobacteriati</taxon>
        <taxon>Methanobacteriota</taxon>
        <taxon>Stenosarchaea group</taxon>
        <taxon>Halobacteria</taxon>
        <taxon>Halobacteriales</taxon>
        <taxon>Haloarculaceae</taxon>
        <taxon>Haloarcula</taxon>
    </lineage>
</organism>
<comment type="caution">
    <text evidence="1">The sequence shown here is derived from an EMBL/GenBank/DDBJ whole genome shotgun (WGS) entry which is preliminary data.</text>
</comment>
<evidence type="ECO:0000313" key="2">
    <source>
        <dbReference type="Proteomes" id="UP000641625"/>
    </source>
</evidence>
<protein>
    <recommendedName>
        <fullName evidence="3">Transposase</fullName>
    </recommendedName>
</protein>